<dbReference type="AlphaFoldDB" id="A0A8J8YGQ9"/>
<organism evidence="2">
    <name type="scientific">Oryza sativa subsp. japonica</name>
    <name type="common">Rice</name>
    <dbReference type="NCBI Taxonomy" id="39947"/>
    <lineage>
        <taxon>Eukaryota</taxon>
        <taxon>Viridiplantae</taxon>
        <taxon>Streptophyta</taxon>
        <taxon>Embryophyta</taxon>
        <taxon>Tracheophyta</taxon>
        <taxon>Spermatophyta</taxon>
        <taxon>Magnoliopsida</taxon>
        <taxon>Liliopsida</taxon>
        <taxon>Poales</taxon>
        <taxon>Poaceae</taxon>
        <taxon>BOP clade</taxon>
        <taxon>Oryzoideae</taxon>
        <taxon>Oryzeae</taxon>
        <taxon>Oryzinae</taxon>
        <taxon>Oryza</taxon>
        <taxon>Oryza sativa</taxon>
    </lineage>
</organism>
<proteinExistence type="predicted"/>
<feature type="compositionally biased region" description="Basic and acidic residues" evidence="1">
    <location>
        <begin position="85"/>
        <end position="111"/>
    </location>
</feature>
<evidence type="ECO:0000256" key="1">
    <source>
        <dbReference type="SAM" id="MobiDB-lite"/>
    </source>
</evidence>
<dbReference type="EMBL" id="CM000144">
    <property type="protein sequence ID" value="EEE67843.1"/>
    <property type="molecule type" value="Genomic_DNA"/>
</dbReference>
<reference evidence="2" key="2">
    <citation type="submission" date="2008-12" db="EMBL/GenBank/DDBJ databases">
        <title>Improved gene annotation of the rice (Oryza sativa) genomes.</title>
        <authorList>
            <person name="Wang J."/>
            <person name="Li R."/>
            <person name="Fan W."/>
            <person name="Huang Q."/>
            <person name="Zhang J."/>
            <person name="Zhou Y."/>
            <person name="Hu Y."/>
            <person name="Zi S."/>
            <person name="Li J."/>
            <person name="Ni P."/>
            <person name="Zheng H."/>
            <person name="Zhang Y."/>
            <person name="Zhao M."/>
            <person name="Hao Q."/>
            <person name="McDermott J."/>
            <person name="Samudrala R."/>
            <person name="Kristiansen K."/>
            <person name="Wong G.K.-S."/>
        </authorList>
    </citation>
    <scope>NUCLEOTIDE SEQUENCE</scope>
</reference>
<dbReference type="SMR" id="A0A8J8YGQ9"/>
<sequence>MSSTQEKRGEQMARAREAAREITPEGTERARVVGEEEAGPEHHRAGILEAAQRGAWSLVSAVGRTLGVVRDTAAQTKPSEYGDAAEAKDTTVEKARETKDASKQQNEELKATDSVAGERGGDAATSGRGQVAGKEED</sequence>
<accession>A0A8J8YGQ9</accession>
<evidence type="ECO:0000313" key="2">
    <source>
        <dbReference type="EMBL" id="EEE67843.1"/>
    </source>
</evidence>
<gene>
    <name evidence="2" type="ORF">OsJ_25631</name>
</gene>
<name>A0A8J8YGQ9_ORYSJ</name>
<feature type="region of interest" description="Disordered" evidence="1">
    <location>
        <begin position="70"/>
        <end position="137"/>
    </location>
</feature>
<protein>
    <submittedName>
        <fullName evidence="2">Uncharacterized protein</fullName>
    </submittedName>
</protein>
<reference evidence="2" key="1">
    <citation type="journal article" date="2005" name="PLoS Biol.">
        <title>The genomes of Oryza sativa: a history of duplications.</title>
        <authorList>
            <person name="Yu J."/>
            <person name="Wang J."/>
            <person name="Lin W."/>
            <person name="Li S."/>
            <person name="Li H."/>
            <person name="Zhou J."/>
            <person name="Ni P."/>
            <person name="Dong W."/>
            <person name="Hu S."/>
            <person name="Zeng C."/>
            <person name="Zhang J."/>
            <person name="Zhang Y."/>
            <person name="Li R."/>
            <person name="Xu Z."/>
            <person name="Li S."/>
            <person name="Li X."/>
            <person name="Zheng H."/>
            <person name="Cong L."/>
            <person name="Lin L."/>
            <person name="Yin J."/>
            <person name="Geng J."/>
            <person name="Li G."/>
            <person name="Shi J."/>
            <person name="Liu J."/>
            <person name="Lv H."/>
            <person name="Li J."/>
            <person name="Wang J."/>
            <person name="Deng Y."/>
            <person name="Ran L."/>
            <person name="Shi X."/>
            <person name="Wang X."/>
            <person name="Wu Q."/>
            <person name="Li C."/>
            <person name="Ren X."/>
            <person name="Wang J."/>
            <person name="Wang X."/>
            <person name="Li D."/>
            <person name="Liu D."/>
            <person name="Zhang X."/>
            <person name="Ji Z."/>
            <person name="Zhao W."/>
            <person name="Sun Y."/>
            <person name="Zhang Z."/>
            <person name="Bao J."/>
            <person name="Han Y."/>
            <person name="Dong L."/>
            <person name="Ji J."/>
            <person name="Chen P."/>
            <person name="Wu S."/>
            <person name="Liu J."/>
            <person name="Xiao Y."/>
            <person name="Bu D."/>
            <person name="Tan J."/>
            <person name="Yang L."/>
            <person name="Ye C."/>
            <person name="Zhang J."/>
            <person name="Xu J."/>
            <person name="Zhou Y."/>
            <person name="Yu Y."/>
            <person name="Zhang B."/>
            <person name="Zhuang S."/>
            <person name="Wei H."/>
            <person name="Liu B."/>
            <person name="Lei M."/>
            <person name="Yu H."/>
            <person name="Li Y."/>
            <person name="Xu H."/>
            <person name="Wei S."/>
            <person name="He X."/>
            <person name="Fang L."/>
            <person name="Zhang Z."/>
            <person name="Zhang Y."/>
            <person name="Huang X."/>
            <person name="Su Z."/>
            <person name="Tong W."/>
            <person name="Li J."/>
            <person name="Tong Z."/>
            <person name="Li S."/>
            <person name="Ye J."/>
            <person name="Wang L."/>
            <person name="Fang L."/>
            <person name="Lei T."/>
            <person name="Chen C."/>
            <person name="Chen H."/>
            <person name="Xu Z."/>
            <person name="Li H."/>
            <person name="Huang H."/>
            <person name="Zhang F."/>
            <person name="Xu H."/>
            <person name="Li N."/>
            <person name="Zhao C."/>
            <person name="Li S."/>
            <person name="Dong L."/>
            <person name="Huang Y."/>
            <person name="Li L."/>
            <person name="Xi Y."/>
            <person name="Qi Q."/>
            <person name="Li W."/>
            <person name="Zhang B."/>
            <person name="Hu W."/>
            <person name="Zhang Y."/>
            <person name="Tian X."/>
            <person name="Jiao Y."/>
            <person name="Liang X."/>
            <person name="Jin J."/>
            <person name="Gao L."/>
            <person name="Zheng W."/>
            <person name="Hao B."/>
            <person name="Liu S."/>
            <person name="Wang W."/>
            <person name="Yuan L."/>
            <person name="Cao M."/>
            <person name="McDermott J."/>
            <person name="Samudrala R."/>
            <person name="Wang J."/>
            <person name="Wong G.K."/>
            <person name="Yang H."/>
        </authorList>
    </citation>
    <scope>NUCLEOTIDE SEQUENCE [LARGE SCALE GENOMIC DNA]</scope>
</reference>
<feature type="region of interest" description="Disordered" evidence="1">
    <location>
        <begin position="1"/>
        <end position="44"/>
    </location>
</feature>
<dbReference type="Proteomes" id="UP000007752">
    <property type="component" value="Chromosome 7"/>
</dbReference>